<dbReference type="HOGENOM" id="CLU_816277_0_0_1"/>
<dbReference type="Proteomes" id="UP000029964">
    <property type="component" value="Unassembled WGS sequence"/>
</dbReference>
<accession>A0A086TAX6</accession>
<feature type="region of interest" description="Disordered" evidence="1">
    <location>
        <begin position="50"/>
        <end position="72"/>
    </location>
</feature>
<dbReference type="AlphaFoldDB" id="A0A086TAX6"/>
<keyword evidence="2" id="KW-0732">Signal</keyword>
<gene>
    <name evidence="3" type="ORF">ACRE_025940</name>
</gene>
<dbReference type="OrthoDB" id="5424738at2759"/>
<dbReference type="EMBL" id="JPKY01000018">
    <property type="protein sequence ID" value="KFH46508.1"/>
    <property type="molecule type" value="Genomic_DNA"/>
</dbReference>
<sequence>MAPLGQKLLSVFGLVAAFQSSLVAARNIDHDLVYSTDLLNILPRAPTTKLEWPCRPNKSRPRKETKDPGASVGALPYTATLIAAGNANHVPITTVPGNNTVAARHTKKDQHESRSLAKRLGGVISTLYERAVVKVPTEGSLLIDWQLYLDSPEDLIIATRDLSGCTVIIVSSPLVVLMAHVWERRDENSWLVDPYGEAQRAKDAEFVAAGSVLLDSLLSELGGNALNGYNNWLPRASTTVHVIAPAANPDYDEEAINNPDSFRVNPWYTILNDDGLIYQNAAKNLLSMTTAKIGSIDQGEILTYRRRYSNDPDHGTDDRDKIAVAPYIVDGHTYVNLMWDDNKLKPITQIN</sequence>
<evidence type="ECO:0000313" key="3">
    <source>
        <dbReference type="EMBL" id="KFH46508.1"/>
    </source>
</evidence>
<evidence type="ECO:0000256" key="1">
    <source>
        <dbReference type="SAM" id="MobiDB-lite"/>
    </source>
</evidence>
<comment type="caution">
    <text evidence="3">The sequence shown here is derived from an EMBL/GenBank/DDBJ whole genome shotgun (WGS) entry which is preliminary data.</text>
</comment>
<keyword evidence="4" id="KW-1185">Reference proteome</keyword>
<organism evidence="3 4">
    <name type="scientific">Hapsidospora chrysogenum (strain ATCC 11550 / CBS 779.69 / DSM 880 / IAM 14645 / JCM 23072 / IMI 49137)</name>
    <name type="common">Acremonium chrysogenum</name>
    <dbReference type="NCBI Taxonomy" id="857340"/>
    <lineage>
        <taxon>Eukaryota</taxon>
        <taxon>Fungi</taxon>
        <taxon>Dikarya</taxon>
        <taxon>Ascomycota</taxon>
        <taxon>Pezizomycotina</taxon>
        <taxon>Sordariomycetes</taxon>
        <taxon>Hypocreomycetidae</taxon>
        <taxon>Hypocreales</taxon>
        <taxon>Bionectriaceae</taxon>
        <taxon>Hapsidospora</taxon>
    </lineage>
</organism>
<evidence type="ECO:0000256" key="2">
    <source>
        <dbReference type="SAM" id="SignalP"/>
    </source>
</evidence>
<feature type="chain" id="PRO_5001815476" evidence="2">
    <location>
        <begin position="26"/>
        <end position="351"/>
    </location>
</feature>
<name>A0A086TAX6_HAPC1</name>
<reference evidence="4" key="1">
    <citation type="journal article" date="2014" name="Genome Announc.">
        <title>Genome sequence and annotation of Acremonium chrysogenum, producer of the beta-lactam antibiotic cephalosporin C.</title>
        <authorList>
            <person name="Terfehr D."/>
            <person name="Dahlmann T.A."/>
            <person name="Specht T."/>
            <person name="Zadra I."/>
            <person name="Kuernsteiner H."/>
            <person name="Kueck U."/>
        </authorList>
    </citation>
    <scope>NUCLEOTIDE SEQUENCE [LARGE SCALE GENOMIC DNA]</scope>
    <source>
        <strain evidence="4">ATCC 11550 / CBS 779.69 / DSM 880 / IAM 14645 / JCM 23072 / IMI 49137</strain>
    </source>
</reference>
<protein>
    <submittedName>
        <fullName evidence="3">Uncharacterized protein</fullName>
    </submittedName>
</protein>
<evidence type="ECO:0000313" key="4">
    <source>
        <dbReference type="Proteomes" id="UP000029964"/>
    </source>
</evidence>
<feature type="signal peptide" evidence="2">
    <location>
        <begin position="1"/>
        <end position="25"/>
    </location>
</feature>
<proteinExistence type="predicted"/>